<reference evidence="5" key="1">
    <citation type="submission" date="2014-12" db="EMBL/GenBank/DDBJ databases">
        <authorList>
            <person name="Hall J."/>
        </authorList>
    </citation>
    <scope>NUCLEOTIDE SEQUENCE [LARGE SCALE GENOMIC DNA]</scope>
    <source>
        <strain evidence="5">SBW25</strain>
        <plasmid evidence="5">pQBR55</plasmid>
    </source>
</reference>
<dbReference type="InterPro" id="IPR029063">
    <property type="entry name" value="SAM-dependent_MTases_sf"/>
</dbReference>
<dbReference type="RefSeq" id="WP_176456037.1">
    <property type="nucleotide sequence ID" value="NZ_LN713927.1"/>
</dbReference>
<keyword evidence="5" id="KW-0614">Plasmid</keyword>
<keyword evidence="2" id="KW-0808">Transferase</keyword>
<organism evidence="5">
    <name type="scientific">Pseudomonas fluorescens (strain SBW25)</name>
    <dbReference type="NCBI Taxonomy" id="216595"/>
    <lineage>
        <taxon>Bacteria</taxon>
        <taxon>Pseudomonadati</taxon>
        <taxon>Pseudomonadota</taxon>
        <taxon>Gammaproteobacteria</taxon>
        <taxon>Pseudomonadales</taxon>
        <taxon>Pseudomonadaceae</taxon>
        <taxon>Pseudomonas</taxon>
    </lineage>
</organism>
<dbReference type="AlphaFoldDB" id="A0A0G4E5Z8"/>
<protein>
    <recommendedName>
        <fullName evidence="4">DUF4942 domain-containing protein</fullName>
    </recommendedName>
</protein>
<dbReference type="InterPro" id="IPR002052">
    <property type="entry name" value="DNA_methylase_N6_adenine_CS"/>
</dbReference>
<evidence type="ECO:0000256" key="1">
    <source>
        <dbReference type="ARBA" id="ARBA00022603"/>
    </source>
</evidence>
<dbReference type="PROSITE" id="PS00092">
    <property type="entry name" value="N6_MTASE"/>
    <property type="match status" value="1"/>
</dbReference>
<evidence type="ECO:0000256" key="2">
    <source>
        <dbReference type="ARBA" id="ARBA00022679"/>
    </source>
</evidence>
<dbReference type="Pfam" id="PF13708">
    <property type="entry name" value="DUF4942"/>
    <property type="match status" value="1"/>
</dbReference>
<evidence type="ECO:0000313" key="5">
    <source>
        <dbReference type="EMBL" id="CEK42423.1"/>
    </source>
</evidence>
<proteinExistence type="predicted"/>
<accession>A0A0G4E5Z8</accession>
<dbReference type="GO" id="GO:0003676">
    <property type="term" value="F:nucleic acid binding"/>
    <property type="evidence" value="ECO:0007669"/>
    <property type="project" value="InterPro"/>
</dbReference>
<feature type="domain" description="DUF4942" evidence="4">
    <location>
        <begin position="132"/>
        <end position="290"/>
    </location>
</feature>
<dbReference type="CDD" id="cd02440">
    <property type="entry name" value="AdoMet_MTases"/>
    <property type="match status" value="1"/>
</dbReference>
<geneLocation type="plasmid" evidence="5">
    <name>pQBR55</name>
</geneLocation>
<gene>
    <name evidence="5" type="ORF">PQBR55_0044</name>
</gene>
<dbReference type="InterPro" id="IPR031339">
    <property type="entry name" value="DUF4942"/>
</dbReference>
<dbReference type="SUPFAM" id="SSF53335">
    <property type="entry name" value="S-adenosyl-L-methionine-dependent methyltransferases"/>
    <property type="match status" value="1"/>
</dbReference>
<dbReference type="GO" id="GO:0008168">
    <property type="term" value="F:methyltransferase activity"/>
    <property type="evidence" value="ECO:0007669"/>
    <property type="project" value="UniProtKB-KW"/>
</dbReference>
<dbReference type="Gene3D" id="3.40.50.150">
    <property type="entry name" value="Vaccinia Virus protein VP39"/>
    <property type="match status" value="1"/>
</dbReference>
<sequence>MTDLSHAKIGDIVEDASEFFAPASADLVDGLIGGYLSERGRIEQLHEMMTGEGFSSALWYFMEGNTSDQGRYYTTDIARLMQLEPAIATLNASYWGKALSLTDVYECMPQKRRTEWQEQIRNPMGKKSSSRRHNKESLDEWEVHPLPEFEETTVRSTLNDLLLARSKFFAERVDGIFRALSGEHVTNSPAAFGKRMIVANMITSYDTIDYERAGYLNDLRCVIAKFMGREEPHHGDTGPLLEVFRRRTGEWYEVDGGTLRMKMYKKGTCHIEVHPDMAWRLNAVLASLYPAAIPTSFRTKPNAKGKRHKVFGRPLPFAVITMLYKMRSEPNKPVRYDRWEEPRHPLTANPHALQFDYGDRSETVQAEAEKVLAMIGGVRHNKNAHVWFEFEFSPRDALDEIIVSGCVPDQRAHQFYPTPDELATKVVELANIGEEHTCLEPSAGIGGIADHMPKDRMRCVEISDLHCKVLEAKGFDVTQADFLDWASSTTVRFDRVVMNPPFSEGRWSSHLTAAAGLLTEGGQVTAVLPASARNKDILPGFDLEWSLVIDNAFAGTTVSVVILVARKR</sequence>
<evidence type="ECO:0000256" key="3">
    <source>
        <dbReference type="SAM" id="MobiDB-lite"/>
    </source>
</evidence>
<dbReference type="PRINTS" id="PR00507">
    <property type="entry name" value="N12N6MTFRASE"/>
</dbReference>
<dbReference type="GO" id="GO:0032259">
    <property type="term" value="P:methylation"/>
    <property type="evidence" value="ECO:0007669"/>
    <property type="project" value="UniProtKB-KW"/>
</dbReference>
<dbReference type="EMBL" id="LN713927">
    <property type="protein sequence ID" value="CEK42423.1"/>
    <property type="molecule type" value="Genomic_DNA"/>
</dbReference>
<feature type="region of interest" description="Disordered" evidence="3">
    <location>
        <begin position="116"/>
        <end position="136"/>
    </location>
</feature>
<evidence type="ECO:0000259" key="4">
    <source>
        <dbReference type="Pfam" id="PF13708"/>
    </source>
</evidence>
<reference evidence="5" key="2">
    <citation type="submission" date="2015-06" db="EMBL/GenBank/DDBJ databases">
        <title>Environmentally co-occuring mercury resistance plasmids are genetically and phenotypically diverse and confer variable context-dependent fitness effects.</title>
        <authorList>
            <person name="Hall J.P.J."/>
            <person name="Harrison E."/>
            <person name="Lilley A.K."/>
            <person name="Paterson S."/>
            <person name="Spiers A.J."/>
            <person name="Brockhurst M.A."/>
        </authorList>
    </citation>
    <scope>NUCLEOTIDE SEQUENCE [LARGE SCALE GENOMIC DNA]</scope>
    <source>
        <strain evidence="5">SBW25</strain>
        <plasmid evidence="5">pQBR55</plasmid>
    </source>
</reference>
<keyword evidence="1" id="KW-0489">Methyltransferase</keyword>
<name>A0A0G4E5Z8_PSEFS</name>